<protein>
    <submittedName>
        <fullName evidence="1">Uncharacterized protein</fullName>
    </submittedName>
</protein>
<name>A0A015JSZ9_RHIIW</name>
<dbReference type="AlphaFoldDB" id="A0A015JSZ9"/>
<reference evidence="1 2" key="1">
    <citation type="submission" date="2014-02" db="EMBL/GenBank/DDBJ databases">
        <title>Single nucleus genome sequencing reveals high similarity among nuclei of an endomycorrhizal fungus.</title>
        <authorList>
            <person name="Lin K."/>
            <person name="Geurts R."/>
            <person name="Zhang Z."/>
            <person name="Limpens E."/>
            <person name="Saunders D.G."/>
            <person name="Mu D."/>
            <person name="Pang E."/>
            <person name="Cao H."/>
            <person name="Cha H."/>
            <person name="Lin T."/>
            <person name="Zhou Q."/>
            <person name="Shang Y."/>
            <person name="Li Y."/>
            <person name="Ivanov S."/>
            <person name="Sharma T."/>
            <person name="Velzen R.V."/>
            <person name="Ruijter N.D."/>
            <person name="Aanen D.K."/>
            <person name="Win J."/>
            <person name="Kamoun S."/>
            <person name="Bisseling T."/>
            <person name="Huang S."/>
        </authorList>
    </citation>
    <scope>NUCLEOTIDE SEQUENCE [LARGE SCALE GENOMIC DNA]</scope>
    <source>
        <strain evidence="2">DAOM197198w</strain>
    </source>
</reference>
<accession>A0A015JSZ9</accession>
<evidence type="ECO:0000313" key="2">
    <source>
        <dbReference type="Proteomes" id="UP000022910"/>
    </source>
</evidence>
<sequence length="322" mass="37253">MKVLDISYFLTQKGDIMEENDLNNWINNTNDKLEVIELDEIISLYDILESEQKRKIDIILNNNNNNRKVVMTGINKLKDLDNNNIKHYKRIDIGTSLEDENYEVFGSIISKVNSKLDDFIVNFELYDLNGFTAIINKLTETNVNITECYIWWMIIGNPTKLSVFSPSNREFQMECIKKTITLQSGKQIYNVKTPVPLSRGYTILINAHCPSTNYELKNPVKLVDWVYNSINLQIIDNESSINQPINSEANVNIDLNICILYTDYKNLKIDYEEEKCSLGSIGHNLTKENLNENEIDKFDDIQNIIQETILDDDIQVIFSKGN</sequence>
<dbReference type="HOGENOM" id="CLU_002764_3_1_1"/>
<gene>
    <name evidence="1" type="ORF">RirG_200720</name>
</gene>
<dbReference type="OrthoDB" id="2384430at2759"/>
<keyword evidence="2" id="KW-1185">Reference proteome</keyword>
<evidence type="ECO:0000313" key="1">
    <source>
        <dbReference type="EMBL" id="EXX58134.1"/>
    </source>
</evidence>
<dbReference type="Proteomes" id="UP000022910">
    <property type="component" value="Unassembled WGS sequence"/>
</dbReference>
<organism evidence="1 2">
    <name type="scientific">Rhizophagus irregularis (strain DAOM 197198w)</name>
    <name type="common">Glomus intraradices</name>
    <dbReference type="NCBI Taxonomy" id="1432141"/>
    <lineage>
        <taxon>Eukaryota</taxon>
        <taxon>Fungi</taxon>
        <taxon>Fungi incertae sedis</taxon>
        <taxon>Mucoromycota</taxon>
        <taxon>Glomeromycotina</taxon>
        <taxon>Glomeromycetes</taxon>
        <taxon>Glomerales</taxon>
        <taxon>Glomeraceae</taxon>
        <taxon>Rhizophagus</taxon>
    </lineage>
</organism>
<comment type="caution">
    <text evidence="1">The sequence shown here is derived from an EMBL/GenBank/DDBJ whole genome shotgun (WGS) entry which is preliminary data.</text>
</comment>
<dbReference type="EMBL" id="JEMT01027015">
    <property type="protein sequence ID" value="EXX58134.1"/>
    <property type="molecule type" value="Genomic_DNA"/>
</dbReference>
<proteinExistence type="predicted"/>